<protein>
    <submittedName>
        <fullName evidence="2">Uncharacterized protein</fullName>
    </submittedName>
</protein>
<name>A0AA39IY23_9AGAR</name>
<keyword evidence="3" id="KW-1185">Reference proteome</keyword>
<evidence type="ECO:0000313" key="2">
    <source>
        <dbReference type="EMBL" id="KAK0431259.1"/>
    </source>
</evidence>
<reference evidence="2" key="1">
    <citation type="submission" date="2023-06" db="EMBL/GenBank/DDBJ databases">
        <authorList>
            <consortium name="Lawrence Berkeley National Laboratory"/>
            <person name="Ahrendt S."/>
            <person name="Sahu N."/>
            <person name="Indic B."/>
            <person name="Wong-Bajracharya J."/>
            <person name="Merenyi Z."/>
            <person name="Ke H.-M."/>
            <person name="Monk M."/>
            <person name="Kocsube S."/>
            <person name="Drula E."/>
            <person name="Lipzen A."/>
            <person name="Balint B."/>
            <person name="Henrissat B."/>
            <person name="Andreopoulos B."/>
            <person name="Martin F.M."/>
            <person name="Harder C.B."/>
            <person name="Rigling D."/>
            <person name="Ford K.L."/>
            <person name="Foster G.D."/>
            <person name="Pangilinan J."/>
            <person name="Papanicolaou A."/>
            <person name="Barry K."/>
            <person name="LaButti K."/>
            <person name="Viragh M."/>
            <person name="Koriabine M."/>
            <person name="Yan M."/>
            <person name="Riley R."/>
            <person name="Champramary S."/>
            <person name="Plett K.L."/>
            <person name="Tsai I.J."/>
            <person name="Slot J."/>
            <person name="Sipos G."/>
            <person name="Plett J."/>
            <person name="Nagy L.G."/>
            <person name="Grigoriev I.V."/>
        </authorList>
    </citation>
    <scope>NUCLEOTIDE SEQUENCE</scope>
    <source>
        <strain evidence="2">FPL87.14</strain>
    </source>
</reference>
<dbReference type="Proteomes" id="UP001175226">
    <property type="component" value="Unassembled WGS sequence"/>
</dbReference>
<dbReference type="EMBL" id="JAUEPT010000118">
    <property type="protein sequence ID" value="KAK0431259.1"/>
    <property type="molecule type" value="Genomic_DNA"/>
</dbReference>
<feature type="compositionally biased region" description="Basic and acidic residues" evidence="1">
    <location>
        <begin position="112"/>
        <end position="122"/>
    </location>
</feature>
<gene>
    <name evidence="2" type="ORF">EV421DRAFT_1743244</name>
</gene>
<comment type="caution">
    <text evidence="2">The sequence shown here is derived from an EMBL/GenBank/DDBJ whole genome shotgun (WGS) entry which is preliminary data.</text>
</comment>
<feature type="region of interest" description="Disordered" evidence="1">
    <location>
        <begin position="110"/>
        <end position="140"/>
    </location>
</feature>
<proteinExistence type="predicted"/>
<sequence>MACDLYDPPVSHRPTISLNEDMHKRAGTSRTRVIITAIHVRRARRNTVRVLPQSKLDSVKGRSVGGILTLDRNEGLPSLTSEGADSNNEYNLICDDAALVVKMSTEVMRNPDASERVDESSLRRPSKTVGQGVDTPTTTINTGTMLSLQYDSTYAVLPHSSRTWFREKISDV</sequence>
<organism evidence="2 3">
    <name type="scientific">Armillaria borealis</name>
    <dbReference type="NCBI Taxonomy" id="47425"/>
    <lineage>
        <taxon>Eukaryota</taxon>
        <taxon>Fungi</taxon>
        <taxon>Dikarya</taxon>
        <taxon>Basidiomycota</taxon>
        <taxon>Agaricomycotina</taxon>
        <taxon>Agaricomycetes</taxon>
        <taxon>Agaricomycetidae</taxon>
        <taxon>Agaricales</taxon>
        <taxon>Marasmiineae</taxon>
        <taxon>Physalacriaceae</taxon>
        <taxon>Armillaria</taxon>
    </lineage>
</organism>
<dbReference type="AlphaFoldDB" id="A0AA39IY23"/>
<evidence type="ECO:0000313" key="3">
    <source>
        <dbReference type="Proteomes" id="UP001175226"/>
    </source>
</evidence>
<accession>A0AA39IY23</accession>
<evidence type="ECO:0000256" key="1">
    <source>
        <dbReference type="SAM" id="MobiDB-lite"/>
    </source>
</evidence>